<name>A0A101GPC8_9EURY</name>
<evidence type="ECO:0000313" key="2">
    <source>
        <dbReference type="Proteomes" id="UP000054323"/>
    </source>
</evidence>
<accession>A0A101GPC8</accession>
<gene>
    <name evidence="1" type="ORF">XD82_0807</name>
</gene>
<sequence length="225" mass="24947">MNRSAVSTRRWGAVSTDFGTLMPPYFSRTVSSEFAAGVRHNHRVQVHVTSEAWIQDLHLGHVPAVKKELLRPFLFRLRSSCFCFYHTAYLRGFSLRPVTISRRLTLFTLVTTNRTPGISPFDLPSLPPMPSISTSSCSSMKLMAPSPTANAVNTHLLENDPAALRCSLKGVSFYIEPEQTPRVASVMPPVIICVALQFSGCKFSISHRIPSYQLNLWIGATPGVL</sequence>
<dbReference type="Proteomes" id="UP000054323">
    <property type="component" value="Unassembled WGS sequence"/>
</dbReference>
<evidence type="ECO:0000313" key="1">
    <source>
        <dbReference type="EMBL" id="KUK62089.1"/>
    </source>
</evidence>
<reference evidence="2" key="1">
    <citation type="journal article" date="2015" name="MBio">
        <title>Genome-Resolved Metagenomic Analysis Reveals Roles for Candidate Phyla and Other Microbial Community Members in Biogeochemical Transformations in Oil Reservoirs.</title>
        <authorList>
            <person name="Hu P."/>
            <person name="Tom L."/>
            <person name="Singh A."/>
            <person name="Thomas B.C."/>
            <person name="Baker B.J."/>
            <person name="Piceno Y.M."/>
            <person name="Andersen G.L."/>
            <person name="Banfield J.F."/>
        </authorList>
    </citation>
    <scope>NUCLEOTIDE SEQUENCE [LARGE SCALE GENOMIC DNA]</scope>
</reference>
<comment type="caution">
    <text evidence="1">The sequence shown here is derived from an EMBL/GenBank/DDBJ whole genome shotgun (WGS) entry which is preliminary data.</text>
</comment>
<organism evidence="1 2">
    <name type="scientific">Methanoculleus marisnigri</name>
    <dbReference type="NCBI Taxonomy" id="2198"/>
    <lineage>
        <taxon>Archaea</taxon>
        <taxon>Methanobacteriati</taxon>
        <taxon>Methanobacteriota</taxon>
        <taxon>Stenosarchaea group</taxon>
        <taxon>Methanomicrobia</taxon>
        <taxon>Methanomicrobiales</taxon>
        <taxon>Methanomicrobiaceae</taxon>
        <taxon>Methanoculleus</taxon>
    </lineage>
</organism>
<dbReference type="EMBL" id="LGGD01000082">
    <property type="protein sequence ID" value="KUK62089.1"/>
    <property type="molecule type" value="Genomic_DNA"/>
</dbReference>
<protein>
    <submittedName>
        <fullName evidence="1">Uncharacterized protein</fullName>
    </submittedName>
</protein>
<dbReference type="AlphaFoldDB" id="A0A101GPC8"/>
<proteinExistence type="predicted"/>